<comment type="caution">
    <text evidence="1">The sequence shown here is derived from an EMBL/GenBank/DDBJ whole genome shotgun (WGS) entry which is preliminary data.</text>
</comment>
<proteinExistence type="predicted"/>
<keyword evidence="2" id="KW-1185">Reference proteome</keyword>
<dbReference type="Proteomes" id="UP001497535">
    <property type="component" value="Unassembled WGS sequence"/>
</dbReference>
<name>A0ACB0YQC1_MELEN</name>
<sequence length="101" mass="12037">MISLPLEVQLRILKYLDFNELIYVKQTNSYFCNLIIRYEGEFARRKFYELSIKSKKAIKSSNKIIDLRSTNFEFNLTDQLKEKVKLIFKSIYLFSVASSYS</sequence>
<protein>
    <submittedName>
        <fullName evidence="1">Uncharacterized protein</fullName>
    </submittedName>
</protein>
<evidence type="ECO:0000313" key="2">
    <source>
        <dbReference type="Proteomes" id="UP001497535"/>
    </source>
</evidence>
<dbReference type="EMBL" id="CAVMJV010000016">
    <property type="protein sequence ID" value="CAK5057083.1"/>
    <property type="molecule type" value="Genomic_DNA"/>
</dbReference>
<accession>A0ACB0YQC1</accession>
<organism evidence="1 2">
    <name type="scientific">Meloidogyne enterolobii</name>
    <name type="common">Root-knot nematode worm</name>
    <name type="synonym">Meloidogyne mayaguensis</name>
    <dbReference type="NCBI Taxonomy" id="390850"/>
    <lineage>
        <taxon>Eukaryota</taxon>
        <taxon>Metazoa</taxon>
        <taxon>Ecdysozoa</taxon>
        <taxon>Nematoda</taxon>
        <taxon>Chromadorea</taxon>
        <taxon>Rhabditida</taxon>
        <taxon>Tylenchina</taxon>
        <taxon>Tylenchomorpha</taxon>
        <taxon>Tylenchoidea</taxon>
        <taxon>Meloidogynidae</taxon>
        <taxon>Meloidogyninae</taxon>
        <taxon>Meloidogyne</taxon>
    </lineage>
</organism>
<gene>
    <name evidence="1" type="ORF">MENTE1834_LOCUS15092</name>
</gene>
<reference evidence="1" key="1">
    <citation type="submission" date="2023-11" db="EMBL/GenBank/DDBJ databases">
        <authorList>
            <person name="Poullet M."/>
        </authorList>
    </citation>
    <scope>NUCLEOTIDE SEQUENCE</scope>
    <source>
        <strain evidence="1">E1834</strain>
    </source>
</reference>
<evidence type="ECO:0000313" key="1">
    <source>
        <dbReference type="EMBL" id="CAK5057083.1"/>
    </source>
</evidence>